<protein>
    <submittedName>
        <fullName evidence="10">Radical SAM protein</fullName>
    </submittedName>
</protein>
<keyword evidence="7" id="KW-0411">Iron-sulfur</keyword>
<dbReference type="GO" id="GO:0051539">
    <property type="term" value="F:4 iron, 4 sulfur cluster binding"/>
    <property type="evidence" value="ECO:0007669"/>
    <property type="project" value="UniProtKB-KW"/>
</dbReference>
<sequence length="577" mass="67421">MHLDVLIIHPPAIYDFRKIPHFPGPTSQISLHTTAQYIQVPQGTLSVADYLDRNGFKVMVDNLGERMLYDEKFDAKSYLRSINSEVYAIEWHWYVHGQGAIEVAKLCKTLHPESLVVMGGLTATIFHEEIIRTFHFIDVVIRGEAEKPFYELLKRYENREKVDDSIPNITFRNNDKIVSTPIMKPSEDLDEFEFTRLDLLEPKNSIYTPGTTPHFSMSICRGCLYNCTTCGGSAYTYRRYFGREKPAFRSPEKLVEDVEKLVEQDVRCIGLLQDPRMAGKSYWEKLFSLLREEDPDVERLAMDIFRPVDEEYVQCLSRTRLPITLNISPDSGSYEVRKHQGRDYTNEQLLETIKLCHKYHIPVTVFFMIGLAKEDFTTIEETWMLWEKLSSLDREAISKGIFRHLEPFIPIAGPIMGHMIQLDPGSLGFDYPEKYGYKILYRTLREHLKILAMPSWHQRFNYETELLNKEAIINLIYKSIEFAIQSREKYGLLNQHEIFLQRLQMNIDKFIKNEIDKIVNSYPEGERRLRLKALKYAFDFILQYFKPIADPYGYGGKLAQIVEKTLEECRIIGSSLF</sequence>
<dbReference type="PANTHER" id="PTHR43409">
    <property type="entry name" value="ANAEROBIC MAGNESIUM-PROTOPORPHYRIN IX MONOMETHYL ESTER CYCLASE-RELATED"/>
    <property type="match status" value="1"/>
</dbReference>
<evidence type="ECO:0000256" key="1">
    <source>
        <dbReference type="ARBA" id="ARBA00001966"/>
    </source>
</evidence>
<dbReference type="InterPro" id="IPR051198">
    <property type="entry name" value="BchE-like"/>
</dbReference>
<dbReference type="Pfam" id="PF04055">
    <property type="entry name" value="Radical_SAM"/>
    <property type="match status" value="1"/>
</dbReference>
<dbReference type="InterPro" id="IPR034466">
    <property type="entry name" value="Methyltransferase_Class_B"/>
</dbReference>
<dbReference type="EMBL" id="DTCA01000125">
    <property type="protein sequence ID" value="HGM07587.1"/>
    <property type="molecule type" value="Genomic_DNA"/>
</dbReference>
<dbReference type="Gene3D" id="3.80.30.20">
    <property type="entry name" value="tm_1862 like domain"/>
    <property type="match status" value="1"/>
</dbReference>
<dbReference type="InterPro" id="IPR007197">
    <property type="entry name" value="rSAM"/>
</dbReference>
<feature type="domain" description="B12-binding" evidence="8">
    <location>
        <begin position="26"/>
        <end position="163"/>
    </location>
</feature>
<dbReference type="InterPro" id="IPR058240">
    <property type="entry name" value="rSAM_sf"/>
</dbReference>
<dbReference type="PROSITE" id="PS51918">
    <property type="entry name" value="RADICAL_SAM"/>
    <property type="match status" value="1"/>
</dbReference>
<evidence type="ECO:0000259" key="9">
    <source>
        <dbReference type="PROSITE" id="PS51918"/>
    </source>
</evidence>
<evidence type="ECO:0000256" key="6">
    <source>
        <dbReference type="ARBA" id="ARBA00023004"/>
    </source>
</evidence>
<proteinExistence type="predicted"/>
<dbReference type="SFLD" id="SFLDS00029">
    <property type="entry name" value="Radical_SAM"/>
    <property type="match status" value="1"/>
</dbReference>
<dbReference type="AlphaFoldDB" id="A0A7C4D118"/>
<keyword evidence="5" id="KW-0479">Metal-binding</keyword>
<dbReference type="SFLD" id="SFLDG01123">
    <property type="entry name" value="methyltransferase_(Class_B)"/>
    <property type="match status" value="1"/>
</dbReference>
<dbReference type="Pfam" id="PF02310">
    <property type="entry name" value="B12-binding"/>
    <property type="match status" value="1"/>
</dbReference>
<evidence type="ECO:0000256" key="5">
    <source>
        <dbReference type="ARBA" id="ARBA00022723"/>
    </source>
</evidence>
<comment type="caution">
    <text evidence="10">The sequence shown here is derived from an EMBL/GenBank/DDBJ whole genome shotgun (WGS) entry which is preliminary data.</text>
</comment>
<dbReference type="InterPro" id="IPR006638">
    <property type="entry name" value="Elp3/MiaA/NifB-like_rSAM"/>
</dbReference>
<feature type="domain" description="Radical SAM core" evidence="9">
    <location>
        <begin position="207"/>
        <end position="442"/>
    </location>
</feature>
<dbReference type="PROSITE" id="PS51332">
    <property type="entry name" value="B12_BINDING"/>
    <property type="match status" value="1"/>
</dbReference>
<evidence type="ECO:0000259" key="8">
    <source>
        <dbReference type="PROSITE" id="PS51332"/>
    </source>
</evidence>
<evidence type="ECO:0000256" key="3">
    <source>
        <dbReference type="ARBA" id="ARBA00022679"/>
    </source>
</evidence>
<keyword evidence="2" id="KW-0489">Methyltransferase</keyword>
<keyword evidence="3" id="KW-0808">Transferase</keyword>
<gene>
    <name evidence="10" type="ORF">ENU31_04170</name>
</gene>
<dbReference type="PANTHER" id="PTHR43409:SF7">
    <property type="entry name" value="BLL1977 PROTEIN"/>
    <property type="match status" value="1"/>
</dbReference>
<evidence type="ECO:0000313" key="10">
    <source>
        <dbReference type="EMBL" id="HGM07587.1"/>
    </source>
</evidence>
<evidence type="ECO:0000256" key="4">
    <source>
        <dbReference type="ARBA" id="ARBA00022691"/>
    </source>
</evidence>
<evidence type="ECO:0000256" key="7">
    <source>
        <dbReference type="ARBA" id="ARBA00023014"/>
    </source>
</evidence>
<dbReference type="GO" id="GO:0046872">
    <property type="term" value="F:metal ion binding"/>
    <property type="evidence" value="ECO:0007669"/>
    <property type="project" value="UniProtKB-KW"/>
</dbReference>
<organism evidence="10">
    <name type="scientific">Ignisphaera aggregans</name>
    <dbReference type="NCBI Taxonomy" id="334771"/>
    <lineage>
        <taxon>Archaea</taxon>
        <taxon>Thermoproteota</taxon>
        <taxon>Thermoprotei</taxon>
        <taxon>Desulfurococcales</taxon>
        <taxon>Desulfurococcaceae</taxon>
        <taxon>Ignisphaera</taxon>
    </lineage>
</organism>
<reference evidence="10" key="1">
    <citation type="journal article" date="2020" name="mSystems">
        <title>Genome- and Community-Level Interaction Insights into Carbon Utilization and Element Cycling Functions of Hydrothermarchaeota in Hydrothermal Sediment.</title>
        <authorList>
            <person name="Zhou Z."/>
            <person name="Liu Y."/>
            <person name="Xu W."/>
            <person name="Pan J."/>
            <person name="Luo Z.H."/>
            <person name="Li M."/>
        </authorList>
    </citation>
    <scope>NUCLEOTIDE SEQUENCE [LARGE SCALE GENOMIC DNA]</scope>
    <source>
        <strain evidence="10">SpSt-658</strain>
    </source>
</reference>
<comment type="cofactor">
    <cofactor evidence="1">
        <name>[4Fe-4S] cluster</name>
        <dbReference type="ChEBI" id="CHEBI:49883"/>
    </cofactor>
</comment>
<keyword evidence="4" id="KW-0949">S-adenosyl-L-methionine</keyword>
<dbReference type="GO" id="GO:0003824">
    <property type="term" value="F:catalytic activity"/>
    <property type="evidence" value="ECO:0007669"/>
    <property type="project" value="InterPro"/>
</dbReference>
<dbReference type="Gene3D" id="3.40.50.280">
    <property type="entry name" value="Cobalamin-binding domain"/>
    <property type="match status" value="1"/>
</dbReference>
<evidence type="ECO:0000256" key="2">
    <source>
        <dbReference type="ARBA" id="ARBA00022603"/>
    </source>
</evidence>
<dbReference type="InterPro" id="IPR023404">
    <property type="entry name" value="rSAM_horseshoe"/>
</dbReference>
<dbReference type="SMART" id="SM00729">
    <property type="entry name" value="Elp3"/>
    <property type="match status" value="1"/>
</dbReference>
<keyword evidence="6" id="KW-0408">Iron</keyword>
<dbReference type="SUPFAM" id="SSF102114">
    <property type="entry name" value="Radical SAM enzymes"/>
    <property type="match status" value="1"/>
</dbReference>
<dbReference type="SFLD" id="SFLDG01082">
    <property type="entry name" value="B12-binding_domain_containing"/>
    <property type="match status" value="1"/>
</dbReference>
<accession>A0A7C4D118</accession>
<name>A0A7C4D118_9CREN</name>
<dbReference type="InterPro" id="IPR006158">
    <property type="entry name" value="Cobalamin-bd"/>
</dbReference>
<dbReference type="GO" id="GO:0031419">
    <property type="term" value="F:cobalamin binding"/>
    <property type="evidence" value="ECO:0007669"/>
    <property type="project" value="InterPro"/>
</dbReference>